<dbReference type="Proteomes" id="UP001550603">
    <property type="component" value="Unassembled WGS sequence"/>
</dbReference>
<reference evidence="1 2" key="1">
    <citation type="submission" date="2024-06" db="EMBL/GenBank/DDBJ databases">
        <title>The Natural Products Discovery Center: Release of the First 8490 Sequenced Strains for Exploring Actinobacteria Biosynthetic Diversity.</title>
        <authorList>
            <person name="Kalkreuter E."/>
            <person name="Kautsar S.A."/>
            <person name="Yang D."/>
            <person name="Bader C.D."/>
            <person name="Teijaro C.N."/>
            <person name="Fluegel L."/>
            <person name="Davis C.M."/>
            <person name="Simpson J.R."/>
            <person name="Lauterbach L."/>
            <person name="Steele A.D."/>
            <person name="Gui C."/>
            <person name="Meng S."/>
            <person name="Li G."/>
            <person name="Viehrig K."/>
            <person name="Ye F."/>
            <person name="Su P."/>
            <person name="Kiefer A.F."/>
            <person name="Nichols A."/>
            <person name="Cepeda A.J."/>
            <person name="Yan W."/>
            <person name="Fan B."/>
            <person name="Jiang Y."/>
            <person name="Adhikari A."/>
            <person name="Zheng C.-J."/>
            <person name="Schuster L."/>
            <person name="Cowan T.M."/>
            <person name="Smanski M.J."/>
            <person name="Chevrette M.G."/>
            <person name="De Carvalho L.P.S."/>
            <person name="Shen B."/>
        </authorList>
    </citation>
    <scope>NUCLEOTIDE SEQUENCE [LARGE SCALE GENOMIC DNA]</scope>
    <source>
        <strain evidence="1 2">NPDC019583</strain>
    </source>
</reference>
<organism evidence="1 2">
    <name type="scientific">Streptomyces olindensis</name>
    <dbReference type="NCBI Taxonomy" id="358823"/>
    <lineage>
        <taxon>Bacteria</taxon>
        <taxon>Bacillati</taxon>
        <taxon>Actinomycetota</taxon>
        <taxon>Actinomycetes</taxon>
        <taxon>Kitasatosporales</taxon>
        <taxon>Streptomycetaceae</taxon>
        <taxon>Streptomyces</taxon>
    </lineage>
</organism>
<proteinExistence type="predicted"/>
<comment type="caution">
    <text evidence="1">The sequence shown here is derived from an EMBL/GenBank/DDBJ whole genome shotgun (WGS) entry which is preliminary data.</text>
</comment>
<sequence length="271" mass="29305">MRSVLKAYWKQTRSSFNRLPVWLPGNPIALGDIGVLNPDDWYKKTDLAREGVSVMTDEVGVPSDYNYSAGASVSFVTGGSVGEAANTSWLPSGHVGVLLDFRRIGAFVLKAKSVRVTRIGNLAEVEARVIDLYRQKKWKREWVIVTEVAVGGPVVVLIADQSKAKAGVNLGADAVIGEFDLGRIRGNFGVGFEQGLAAKFTTQNKSVVLWRGMYVSDGLIGSAKLKHRGEPVADGMRGRRPPDGIGAPELYLAEPEDLSEILAVPEEPNEA</sequence>
<dbReference type="EMBL" id="JBEYBN010000001">
    <property type="protein sequence ID" value="MEU2265087.1"/>
    <property type="molecule type" value="Genomic_DNA"/>
</dbReference>
<keyword evidence="2" id="KW-1185">Reference proteome</keyword>
<name>A0ABV2XMJ2_9ACTN</name>
<gene>
    <name evidence="1" type="ORF">ABZ568_01270</name>
</gene>
<protein>
    <submittedName>
        <fullName evidence="1">Uncharacterized protein</fullName>
    </submittedName>
</protein>
<evidence type="ECO:0000313" key="2">
    <source>
        <dbReference type="Proteomes" id="UP001550603"/>
    </source>
</evidence>
<accession>A0ABV2XMJ2</accession>
<dbReference type="RefSeq" id="WP_359784528.1">
    <property type="nucleotide sequence ID" value="NZ_JBEYBN010000001.1"/>
</dbReference>
<evidence type="ECO:0000313" key="1">
    <source>
        <dbReference type="EMBL" id="MEU2265087.1"/>
    </source>
</evidence>